<accession>A0AB33KPJ7</accession>
<dbReference type="RefSeq" id="WP_258043236.1">
    <property type="nucleotide sequence ID" value="NZ_AP035884.1"/>
</dbReference>
<name>A0AB33KPJ7_9ACTN</name>
<protein>
    <submittedName>
        <fullName evidence="1">Uncharacterized protein</fullName>
    </submittedName>
</protein>
<organism evidence="1">
    <name type="scientific">Streptomyces sp. CMC78</name>
    <dbReference type="NCBI Taxonomy" id="3231512"/>
    <lineage>
        <taxon>Bacteria</taxon>
        <taxon>Bacillati</taxon>
        <taxon>Actinomycetota</taxon>
        <taxon>Actinomycetes</taxon>
        <taxon>Kitasatosporales</taxon>
        <taxon>Streptomycetaceae</taxon>
        <taxon>Streptomyces</taxon>
    </lineage>
</organism>
<dbReference type="EMBL" id="AP035884">
    <property type="protein sequence ID" value="BFP54630.1"/>
    <property type="molecule type" value="Genomic_DNA"/>
</dbReference>
<evidence type="ECO:0000313" key="1">
    <source>
        <dbReference type="EMBL" id="BFP54630.1"/>
    </source>
</evidence>
<reference evidence="1" key="1">
    <citation type="submission" date="2024-07" db="EMBL/GenBank/DDBJ databases">
        <title>Complete genome sequences of cellulolytic bacteria, Kitasatospora sp. CMC57 and Streptomyces sp. CMC78, isolated from Japanese agricultural soil.</title>
        <authorList>
            <person name="Hashimoto T."/>
            <person name="Ito M."/>
            <person name="Iwamoto M."/>
            <person name="Fukahori D."/>
            <person name="Shoda T."/>
            <person name="Sakoda M."/>
            <person name="Morohoshi T."/>
            <person name="Mitsuboshi M."/>
            <person name="Nishizawa T."/>
        </authorList>
    </citation>
    <scope>NUCLEOTIDE SEQUENCE</scope>
    <source>
        <strain evidence="1">CMC78</strain>
    </source>
</reference>
<sequence>MIGQMGNPRFTELFEQGRDALLSGDVPCQEPPSEGGGRWGLTVVLRPESSVARQMERVTAEAMAVAGGSHWPTGAGASSHFTVRTLERYRPIIPKDDERVLRYQAALRQASARVGTIRLELTGLTLTPASVMLCASPSDEAIERFAGYLAEELASDGWFEAGFTRDIWYSNLVHFTGLPENSQALVEWVAARRNLNLGTSVHTFADLVSWTFDGRHMEPATLGSEKLRGSAG</sequence>
<dbReference type="AlphaFoldDB" id="A0AB33KPJ7"/>
<dbReference type="KEGG" id="stcm:SCMC78_44370"/>
<proteinExistence type="predicted"/>
<gene>
    <name evidence="1" type="ORF">SCMC78_44370</name>
</gene>